<dbReference type="EMBL" id="BJCC01000007">
    <property type="protein sequence ID" value="GCF92914.1"/>
    <property type="molecule type" value="Genomic_DNA"/>
</dbReference>
<sequence>MKLAKRIKKLEPSVTLAATAKVRKLKAEGHNVIGLTVGEPDFTTPDNIEEAAIEAIKSGKVSFYTAAGGTPELKEAIIQVTKRDYGLDLEPNQVIVTSGAKFALYTLFQTILDPGDEVIIPVPYWVSYGEQVKLAEGVPVLVETKLENEYKITVEQLEEALTDRTQAILLNSPSNPTGMIYTEDELRAIGEWAVEKDILIISDDIYARLVYNGKHAPYMASLSDEIAKQTIIINGVSKTFAMTGWRIGYAIGNAEIIKGMASIVSQSTSNPTAVSQAAALEALLGDQSTVREMRIAFEERLNTIYPKIAALPGFKLKKPQGAFYLFPNIKGAMELGGYDNVTTWVNDLLEQEHVALVTGEGFGAPENVRMSYSSSMEDLEEAVVRIRRFIENSQK</sequence>
<dbReference type="Proteomes" id="UP000290567">
    <property type="component" value="Unassembled WGS sequence"/>
</dbReference>
<keyword evidence="4 6" id="KW-0808">Transferase</keyword>
<dbReference type="GO" id="GO:0030170">
    <property type="term" value="F:pyridoxal phosphate binding"/>
    <property type="evidence" value="ECO:0007669"/>
    <property type="project" value="InterPro"/>
</dbReference>
<evidence type="ECO:0000256" key="2">
    <source>
        <dbReference type="ARBA" id="ARBA00007441"/>
    </source>
</evidence>
<dbReference type="AlphaFoldDB" id="A0A4P5P9C3"/>
<keyword evidence="3 6" id="KW-0032">Aminotransferase</keyword>
<proteinExistence type="inferred from homology"/>
<dbReference type="Gene3D" id="3.40.640.10">
    <property type="entry name" value="Type I PLP-dependent aspartate aminotransferase-like (Major domain)"/>
    <property type="match status" value="1"/>
</dbReference>
<evidence type="ECO:0000313" key="8">
    <source>
        <dbReference type="EMBL" id="GCF92914.1"/>
    </source>
</evidence>
<dbReference type="PRINTS" id="PR00753">
    <property type="entry name" value="ACCSYNTHASE"/>
</dbReference>
<keyword evidence="9" id="KW-1185">Reference proteome</keyword>
<reference evidence="9" key="1">
    <citation type="submission" date="2019-02" db="EMBL/GenBank/DDBJ databases">
        <title>Draft genome sequence of Enterococcus sp. Gos25-1.</title>
        <authorList>
            <person name="Tanaka N."/>
            <person name="Shiwa Y."/>
            <person name="Fujita N."/>
        </authorList>
    </citation>
    <scope>NUCLEOTIDE SEQUENCE [LARGE SCALE GENOMIC DNA]</scope>
    <source>
        <strain evidence="9">Gos25-1</strain>
    </source>
</reference>
<dbReference type="CDD" id="cd00609">
    <property type="entry name" value="AAT_like"/>
    <property type="match status" value="1"/>
</dbReference>
<dbReference type="Gene3D" id="3.90.1150.10">
    <property type="entry name" value="Aspartate Aminotransferase, domain 1"/>
    <property type="match status" value="1"/>
</dbReference>
<protein>
    <recommendedName>
        <fullName evidence="6">Aminotransferase</fullName>
        <ecNumber evidence="6">2.6.1.-</ecNumber>
    </recommendedName>
</protein>
<evidence type="ECO:0000256" key="4">
    <source>
        <dbReference type="ARBA" id="ARBA00022679"/>
    </source>
</evidence>
<dbReference type="PROSITE" id="PS00105">
    <property type="entry name" value="AA_TRANSFER_CLASS_1"/>
    <property type="match status" value="1"/>
</dbReference>
<feature type="domain" description="Aminotransferase class I/classII large" evidence="7">
    <location>
        <begin position="31"/>
        <end position="386"/>
    </location>
</feature>
<dbReference type="InterPro" id="IPR050596">
    <property type="entry name" value="AspAT/PAT-like"/>
</dbReference>
<accession>A0A4P5P9C3</accession>
<name>A0A4P5P9C3_9ENTE</name>
<dbReference type="InterPro" id="IPR004839">
    <property type="entry name" value="Aminotransferase_I/II_large"/>
</dbReference>
<dbReference type="FunFam" id="3.40.640.10:FF:000033">
    <property type="entry name" value="Aspartate aminotransferase"/>
    <property type="match status" value="1"/>
</dbReference>
<evidence type="ECO:0000256" key="6">
    <source>
        <dbReference type="RuleBase" id="RU000481"/>
    </source>
</evidence>
<comment type="caution">
    <text evidence="8">The sequence shown here is derived from an EMBL/GenBank/DDBJ whole genome shotgun (WGS) entry which is preliminary data.</text>
</comment>
<dbReference type="InterPro" id="IPR015424">
    <property type="entry name" value="PyrdxlP-dep_Trfase"/>
</dbReference>
<evidence type="ECO:0000256" key="3">
    <source>
        <dbReference type="ARBA" id="ARBA00022576"/>
    </source>
</evidence>
<organism evidence="8 9">
    <name type="scientific">Enterococcus florum</name>
    <dbReference type="NCBI Taxonomy" id="2480627"/>
    <lineage>
        <taxon>Bacteria</taxon>
        <taxon>Bacillati</taxon>
        <taxon>Bacillota</taxon>
        <taxon>Bacilli</taxon>
        <taxon>Lactobacillales</taxon>
        <taxon>Enterococcaceae</taxon>
        <taxon>Enterococcus</taxon>
    </lineage>
</organism>
<dbReference type="EC" id="2.6.1.-" evidence="6"/>
<comment type="cofactor">
    <cofactor evidence="1 6">
        <name>pyridoxal 5'-phosphate</name>
        <dbReference type="ChEBI" id="CHEBI:597326"/>
    </cofactor>
</comment>
<dbReference type="GO" id="GO:0008483">
    <property type="term" value="F:transaminase activity"/>
    <property type="evidence" value="ECO:0007669"/>
    <property type="project" value="UniProtKB-KW"/>
</dbReference>
<dbReference type="PANTHER" id="PTHR46383:SF1">
    <property type="entry name" value="ASPARTATE AMINOTRANSFERASE"/>
    <property type="match status" value="1"/>
</dbReference>
<comment type="similarity">
    <text evidence="2 6">Belongs to the class-I pyridoxal-phosphate-dependent aminotransferase family.</text>
</comment>
<gene>
    <name evidence="8" type="primary">aspB</name>
    <name evidence="8" type="ORF">NRIC_08050</name>
</gene>
<dbReference type="InterPro" id="IPR015421">
    <property type="entry name" value="PyrdxlP-dep_Trfase_major"/>
</dbReference>
<dbReference type="Pfam" id="PF00155">
    <property type="entry name" value="Aminotran_1_2"/>
    <property type="match status" value="1"/>
</dbReference>
<dbReference type="PANTHER" id="PTHR46383">
    <property type="entry name" value="ASPARTATE AMINOTRANSFERASE"/>
    <property type="match status" value="1"/>
</dbReference>
<dbReference type="OrthoDB" id="9802328at2"/>
<dbReference type="GO" id="GO:0006520">
    <property type="term" value="P:amino acid metabolic process"/>
    <property type="evidence" value="ECO:0007669"/>
    <property type="project" value="InterPro"/>
</dbReference>
<dbReference type="SUPFAM" id="SSF53383">
    <property type="entry name" value="PLP-dependent transferases"/>
    <property type="match status" value="1"/>
</dbReference>
<dbReference type="RefSeq" id="WP_146621400.1">
    <property type="nucleotide sequence ID" value="NZ_BJCC01000007.1"/>
</dbReference>
<dbReference type="InterPro" id="IPR004838">
    <property type="entry name" value="NHTrfase_class1_PyrdxlP-BS"/>
</dbReference>
<evidence type="ECO:0000256" key="5">
    <source>
        <dbReference type="ARBA" id="ARBA00022898"/>
    </source>
</evidence>
<keyword evidence="5" id="KW-0663">Pyridoxal phosphate</keyword>
<dbReference type="InterPro" id="IPR015422">
    <property type="entry name" value="PyrdxlP-dep_Trfase_small"/>
</dbReference>
<evidence type="ECO:0000313" key="9">
    <source>
        <dbReference type="Proteomes" id="UP000290567"/>
    </source>
</evidence>
<evidence type="ECO:0000259" key="7">
    <source>
        <dbReference type="Pfam" id="PF00155"/>
    </source>
</evidence>
<evidence type="ECO:0000256" key="1">
    <source>
        <dbReference type="ARBA" id="ARBA00001933"/>
    </source>
</evidence>